<dbReference type="STRING" id="1611254.A0A2G5TM79"/>
<feature type="transmembrane region" description="Helical" evidence="1">
    <location>
        <begin position="12"/>
        <end position="33"/>
    </location>
</feature>
<dbReference type="Pfam" id="PF10326">
    <property type="entry name" value="7TM_GPCR_Str"/>
    <property type="match status" value="2"/>
</dbReference>
<feature type="transmembrane region" description="Helical" evidence="1">
    <location>
        <begin position="45"/>
        <end position="65"/>
    </location>
</feature>
<keyword evidence="3" id="KW-1185">Reference proteome</keyword>
<evidence type="ECO:0008006" key="4">
    <source>
        <dbReference type="Google" id="ProtNLM"/>
    </source>
</evidence>
<feature type="transmembrane region" description="Helical" evidence="1">
    <location>
        <begin position="244"/>
        <end position="266"/>
    </location>
</feature>
<protein>
    <recommendedName>
        <fullName evidence="4">G-protein coupled receptors family 1 profile domain-containing protein</fullName>
    </recommendedName>
</protein>
<organism evidence="2 3">
    <name type="scientific">Caenorhabditis nigoni</name>
    <dbReference type="NCBI Taxonomy" id="1611254"/>
    <lineage>
        <taxon>Eukaryota</taxon>
        <taxon>Metazoa</taxon>
        <taxon>Ecdysozoa</taxon>
        <taxon>Nematoda</taxon>
        <taxon>Chromadorea</taxon>
        <taxon>Rhabditida</taxon>
        <taxon>Rhabditina</taxon>
        <taxon>Rhabditomorpha</taxon>
        <taxon>Rhabditoidea</taxon>
        <taxon>Rhabditidae</taxon>
        <taxon>Peloderinae</taxon>
        <taxon>Caenorhabditis</taxon>
    </lineage>
</organism>
<dbReference type="Proteomes" id="UP000230233">
    <property type="component" value="Chromosome V"/>
</dbReference>
<evidence type="ECO:0000313" key="3">
    <source>
        <dbReference type="Proteomes" id="UP000230233"/>
    </source>
</evidence>
<name>A0A2G5TM79_9PELO</name>
<dbReference type="PANTHER" id="PTHR22943:SF78">
    <property type="entry name" value="SEVEN TM RECEPTOR"/>
    <property type="match status" value="1"/>
</dbReference>
<evidence type="ECO:0000313" key="2">
    <source>
        <dbReference type="EMBL" id="PIC28379.1"/>
    </source>
</evidence>
<feature type="transmembrane region" description="Helical" evidence="1">
    <location>
        <begin position="208"/>
        <end position="232"/>
    </location>
</feature>
<proteinExistence type="predicted"/>
<keyword evidence="1" id="KW-0472">Membrane</keyword>
<reference evidence="3" key="1">
    <citation type="submission" date="2017-10" db="EMBL/GenBank/DDBJ databases">
        <title>Rapid genome shrinkage in a self-fertile nematode reveals novel sperm competition proteins.</title>
        <authorList>
            <person name="Yin D."/>
            <person name="Schwarz E.M."/>
            <person name="Thomas C.G."/>
            <person name="Felde R.L."/>
            <person name="Korf I.F."/>
            <person name="Cutter A.D."/>
            <person name="Schartner C.M."/>
            <person name="Ralston E.J."/>
            <person name="Meyer B.J."/>
            <person name="Haag E.S."/>
        </authorList>
    </citation>
    <scope>NUCLEOTIDE SEQUENCE [LARGE SCALE GENOMIC DNA]</scope>
    <source>
        <strain evidence="3">JU1422</strain>
    </source>
</reference>
<dbReference type="InterPro" id="IPR019428">
    <property type="entry name" value="7TM_GPCR_serpentine_rcpt_Str"/>
</dbReference>
<dbReference type="GO" id="GO:0038022">
    <property type="term" value="F:G protein-coupled olfactory receptor activity"/>
    <property type="evidence" value="ECO:0007669"/>
    <property type="project" value="TreeGrafter"/>
</dbReference>
<dbReference type="GO" id="GO:0042048">
    <property type="term" value="P:olfactory behavior"/>
    <property type="evidence" value="ECO:0007669"/>
    <property type="project" value="TreeGrafter"/>
</dbReference>
<dbReference type="EMBL" id="PDUG01000005">
    <property type="protein sequence ID" value="PIC28379.1"/>
    <property type="molecule type" value="Genomic_DNA"/>
</dbReference>
<dbReference type="PANTHER" id="PTHR22943">
    <property type="entry name" value="7-TRANSMEMBRANE DOMAIN RECEPTOR C.ELEGANS"/>
    <property type="match status" value="1"/>
</dbReference>
<keyword evidence="1" id="KW-1133">Transmembrane helix</keyword>
<dbReference type="OrthoDB" id="5809195at2759"/>
<gene>
    <name evidence="2" type="primary">Cnig_chr_V.g20319</name>
    <name evidence="2" type="ORF">B9Z55_020319</name>
</gene>
<sequence length="314" mass="35616">MPTVQWMQLETVTQKVCGVISVLSNSLLMFLILTKSPKKLGTYKWLMLYTSMFEFFYACISFFVGPSIDTRDSIMIAFEDMHEVWVSHKTAEIFILVYCSCFGSSLSFFAVHFMYRYGSVNPGYLKEKFGLKIEECAYIGLVFWPPDKNGDVHPDPEAFIGCAIMWLILCTSFLSVFYFGYNCYRWISKQLGSMTNQSEASKSLQVQLFYALIVQAAIPCFLLYLPAATLFTCPMLNNNLNLKYPFMGVTIAIYPAIDPLPNILIIKSYRKGCIDILKCGRKNQIVAVENSQNALNNSRQSVPNLSHLLTMAAV</sequence>
<keyword evidence="1" id="KW-0812">Transmembrane</keyword>
<dbReference type="SUPFAM" id="SSF81321">
    <property type="entry name" value="Family A G protein-coupled receptor-like"/>
    <property type="match status" value="1"/>
</dbReference>
<feature type="transmembrane region" description="Helical" evidence="1">
    <location>
        <begin position="158"/>
        <end position="181"/>
    </location>
</feature>
<dbReference type="GO" id="GO:0005886">
    <property type="term" value="C:plasma membrane"/>
    <property type="evidence" value="ECO:0007669"/>
    <property type="project" value="TreeGrafter"/>
</dbReference>
<feature type="transmembrane region" description="Helical" evidence="1">
    <location>
        <begin position="93"/>
        <end position="117"/>
    </location>
</feature>
<comment type="caution">
    <text evidence="2">The sequence shown here is derived from an EMBL/GenBank/DDBJ whole genome shotgun (WGS) entry which is preliminary data.</text>
</comment>
<dbReference type="AlphaFoldDB" id="A0A2G5TM79"/>
<evidence type="ECO:0000256" key="1">
    <source>
        <dbReference type="SAM" id="Phobius"/>
    </source>
</evidence>
<accession>A0A2G5TM79</accession>